<keyword evidence="2" id="KW-0472">Membrane</keyword>
<dbReference type="PROSITE" id="PS51140">
    <property type="entry name" value="CUE"/>
    <property type="match status" value="1"/>
</dbReference>
<feature type="region of interest" description="Disordered" evidence="1">
    <location>
        <begin position="112"/>
        <end position="157"/>
    </location>
</feature>
<keyword evidence="5" id="KW-1185">Reference proteome</keyword>
<keyword evidence="2" id="KW-1133">Transmembrane helix</keyword>
<dbReference type="EMBL" id="JBEVYD010000001">
    <property type="protein sequence ID" value="KAL3235290.1"/>
    <property type="molecule type" value="Genomic_DNA"/>
</dbReference>
<dbReference type="CDD" id="cd14424">
    <property type="entry name" value="CUE_Cue1p_like"/>
    <property type="match status" value="1"/>
</dbReference>
<feature type="transmembrane region" description="Helical" evidence="2">
    <location>
        <begin position="6"/>
        <end position="21"/>
    </location>
</feature>
<dbReference type="InterPro" id="IPR003892">
    <property type="entry name" value="CUE"/>
</dbReference>
<name>A0ABR4P0Y3_9SACH</name>
<dbReference type="SMART" id="SM00546">
    <property type="entry name" value="CUE"/>
    <property type="match status" value="1"/>
</dbReference>
<dbReference type="Pfam" id="PF02845">
    <property type="entry name" value="CUE"/>
    <property type="match status" value="1"/>
</dbReference>
<evidence type="ECO:0000313" key="5">
    <source>
        <dbReference type="Proteomes" id="UP001623330"/>
    </source>
</evidence>
<feature type="domain" description="CUE" evidence="3">
    <location>
        <begin position="71"/>
        <end position="113"/>
    </location>
</feature>
<protein>
    <submittedName>
        <fullName evidence="4">Coupling of ubiquitin conjugation to ER degradation protein 1</fullName>
    </submittedName>
</protein>
<comment type="caution">
    <text evidence="4">The sequence shown here is derived from an EMBL/GenBank/DDBJ whole genome shotgun (WGS) entry which is preliminary data.</text>
</comment>
<dbReference type="Proteomes" id="UP001623330">
    <property type="component" value="Unassembled WGS sequence"/>
</dbReference>
<keyword evidence="2" id="KW-0812">Transmembrane</keyword>
<proteinExistence type="predicted"/>
<feature type="region of interest" description="Disordered" evidence="1">
    <location>
        <begin position="32"/>
        <end position="66"/>
    </location>
</feature>
<dbReference type="Gene3D" id="1.10.8.10">
    <property type="entry name" value="DNA helicase RuvA subunit, C-terminal domain"/>
    <property type="match status" value="1"/>
</dbReference>
<accession>A0ABR4P0Y3</accession>
<evidence type="ECO:0000256" key="1">
    <source>
        <dbReference type="SAM" id="MobiDB-lite"/>
    </source>
</evidence>
<sequence length="157" mass="17483">MDVSTVLFFGLLIAYVVYVKVKSMRPRAIDTAASDTTSGDGNGDAIATGTGSDNTTVTTTNTVRKRRKRRVTEGMIEIVATLAPHLHHDQIKYDLEKTGSVEATVERLLKGEEFEFPPAEQEKVEEDYYEDNIGLESDDEQPEGDQDDDEDEEPIQL</sequence>
<evidence type="ECO:0000313" key="4">
    <source>
        <dbReference type="EMBL" id="KAL3235290.1"/>
    </source>
</evidence>
<feature type="compositionally biased region" description="Acidic residues" evidence="1">
    <location>
        <begin position="136"/>
        <end position="157"/>
    </location>
</feature>
<evidence type="ECO:0000256" key="2">
    <source>
        <dbReference type="SAM" id="Phobius"/>
    </source>
</evidence>
<evidence type="ECO:0000259" key="3">
    <source>
        <dbReference type="PROSITE" id="PS51140"/>
    </source>
</evidence>
<organism evidence="4 5">
    <name type="scientific">Nakaseomyces bracarensis</name>
    <dbReference type="NCBI Taxonomy" id="273131"/>
    <lineage>
        <taxon>Eukaryota</taxon>
        <taxon>Fungi</taxon>
        <taxon>Dikarya</taxon>
        <taxon>Ascomycota</taxon>
        <taxon>Saccharomycotina</taxon>
        <taxon>Saccharomycetes</taxon>
        <taxon>Saccharomycetales</taxon>
        <taxon>Saccharomycetaceae</taxon>
        <taxon>Nakaseomyces</taxon>
    </lineage>
</organism>
<reference evidence="4 5" key="1">
    <citation type="submission" date="2024-05" db="EMBL/GenBank/DDBJ databases">
        <title>Long read based assembly of the Candida bracarensis genome reveals expanded adhesin content.</title>
        <authorList>
            <person name="Marcet-Houben M."/>
            <person name="Ksiezopolska E."/>
            <person name="Gabaldon T."/>
        </authorList>
    </citation>
    <scope>NUCLEOTIDE SEQUENCE [LARGE SCALE GENOMIC DNA]</scope>
    <source>
        <strain evidence="4 5">CBM6</strain>
    </source>
</reference>
<gene>
    <name evidence="4" type="ORF">RNJ44_00049</name>
</gene>